<name>A0A9P5NXP8_GYMJU</name>
<keyword evidence="1" id="KW-0560">Oxidoreductase</keyword>
<proteinExistence type="predicted"/>
<evidence type="ECO:0000313" key="2">
    <source>
        <dbReference type="EMBL" id="KAF8907956.1"/>
    </source>
</evidence>
<gene>
    <name evidence="2" type="ORF">CPB84DRAFT_1768254</name>
</gene>
<sequence>MVSLSVVEASNSRISSTLPHDLVAVFVGATNGIGETTLKQFAKHASKPRLYFIGRSQEAGDRITTECKTLNVNGEYIFIKADVSLIHVVDEKRPINILFMSQGTLITHTKTSEDLHLIASLAYYSRARFILNLLPLLRRATGLRRVVSVFAGGKEGPIDTNDFQGWKLGLSARGHASSLITLSHEVFAKKAPEVSFVHDFPGPVKSGIGRGAKSAPMLVLKAVLWVIGPFIYIPNQESGERHLYFATSARYPASASEDGDSGVPLQDGVDTARGTDGKAGSGIYSIDWDGESAGKKVEETLEKLRKEDVTEKLWNHTEEEFERILGQKA</sequence>
<dbReference type="PANTHER" id="PTHR47534:SF3">
    <property type="entry name" value="ALCOHOL DEHYDROGENASE-LIKE C-TERMINAL DOMAIN-CONTAINING PROTEIN"/>
    <property type="match status" value="1"/>
</dbReference>
<dbReference type="EMBL" id="JADNYJ010000013">
    <property type="protein sequence ID" value="KAF8907956.1"/>
    <property type="molecule type" value="Genomic_DNA"/>
</dbReference>
<dbReference type="AlphaFoldDB" id="A0A9P5NXP8"/>
<organism evidence="2 3">
    <name type="scientific">Gymnopilus junonius</name>
    <name type="common">Spectacular rustgill mushroom</name>
    <name type="synonym">Gymnopilus spectabilis subsp. junonius</name>
    <dbReference type="NCBI Taxonomy" id="109634"/>
    <lineage>
        <taxon>Eukaryota</taxon>
        <taxon>Fungi</taxon>
        <taxon>Dikarya</taxon>
        <taxon>Basidiomycota</taxon>
        <taxon>Agaricomycotina</taxon>
        <taxon>Agaricomycetes</taxon>
        <taxon>Agaricomycetidae</taxon>
        <taxon>Agaricales</taxon>
        <taxon>Agaricineae</taxon>
        <taxon>Hymenogastraceae</taxon>
        <taxon>Gymnopilus</taxon>
    </lineage>
</organism>
<reference evidence="2" key="1">
    <citation type="submission" date="2020-11" db="EMBL/GenBank/DDBJ databases">
        <authorList>
            <consortium name="DOE Joint Genome Institute"/>
            <person name="Ahrendt S."/>
            <person name="Riley R."/>
            <person name="Andreopoulos W."/>
            <person name="LaButti K."/>
            <person name="Pangilinan J."/>
            <person name="Ruiz-duenas F.J."/>
            <person name="Barrasa J.M."/>
            <person name="Sanchez-Garcia M."/>
            <person name="Camarero S."/>
            <person name="Miyauchi S."/>
            <person name="Serrano A."/>
            <person name="Linde D."/>
            <person name="Babiker R."/>
            <person name="Drula E."/>
            <person name="Ayuso-Fernandez I."/>
            <person name="Pacheco R."/>
            <person name="Padilla G."/>
            <person name="Ferreira P."/>
            <person name="Barriuso J."/>
            <person name="Kellner H."/>
            <person name="Castanera R."/>
            <person name="Alfaro M."/>
            <person name="Ramirez L."/>
            <person name="Pisabarro A.G."/>
            <person name="Kuo A."/>
            <person name="Tritt A."/>
            <person name="Lipzen A."/>
            <person name="He G."/>
            <person name="Yan M."/>
            <person name="Ng V."/>
            <person name="Cullen D."/>
            <person name="Martin F."/>
            <person name="Rosso M.-N."/>
            <person name="Henrissat B."/>
            <person name="Hibbett D."/>
            <person name="Martinez A.T."/>
            <person name="Grigoriev I.V."/>
        </authorList>
    </citation>
    <scope>NUCLEOTIDE SEQUENCE</scope>
    <source>
        <strain evidence="2">AH 44721</strain>
    </source>
</reference>
<dbReference type="SUPFAM" id="SSF51735">
    <property type="entry name" value="NAD(P)-binding Rossmann-fold domains"/>
    <property type="match status" value="1"/>
</dbReference>
<comment type="caution">
    <text evidence="2">The sequence shown here is derived from an EMBL/GenBank/DDBJ whole genome shotgun (WGS) entry which is preliminary data.</text>
</comment>
<evidence type="ECO:0000313" key="3">
    <source>
        <dbReference type="Proteomes" id="UP000724874"/>
    </source>
</evidence>
<dbReference type="InterPro" id="IPR052228">
    <property type="entry name" value="Sec_Metab_Biosynth_Oxidored"/>
</dbReference>
<dbReference type="PANTHER" id="PTHR47534">
    <property type="entry name" value="YALI0E05731P"/>
    <property type="match status" value="1"/>
</dbReference>
<dbReference type="Proteomes" id="UP000724874">
    <property type="component" value="Unassembled WGS sequence"/>
</dbReference>
<protein>
    <submittedName>
        <fullName evidence="2">Uncharacterized protein</fullName>
    </submittedName>
</protein>
<dbReference type="OrthoDB" id="2898509at2759"/>
<keyword evidence="3" id="KW-1185">Reference proteome</keyword>
<dbReference type="Gene3D" id="3.40.50.720">
    <property type="entry name" value="NAD(P)-binding Rossmann-like Domain"/>
    <property type="match status" value="1"/>
</dbReference>
<dbReference type="GO" id="GO:0016491">
    <property type="term" value="F:oxidoreductase activity"/>
    <property type="evidence" value="ECO:0007669"/>
    <property type="project" value="UniProtKB-KW"/>
</dbReference>
<dbReference type="InterPro" id="IPR036291">
    <property type="entry name" value="NAD(P)-bd_dom_sf"/>
</dbReference>
<evidence type="ECO:0000256" key="1">
    <source>
        <dbReference type="ARBA" id="ARBA00023002"/>
    </source>
</evidence>
<accession>A0A9P5NXP8</accession>